<dbReference type="FunFam" id="3.50.30.20:FF:000002">
    <property type="entry name" value="Carbamoyl-phosphate synthase 1, mitochondrial"/>
    <property type="match status" value="1"/>
</dbReference>
<dbReference type="AlphaFoldDB" id="A0AAV7KD93"/>
<dbReference type="Gene3D" id="3.50.30.20">
    <property type="entry name" value="Carbamoyl-phosphate synthase small subunit, N-terminal domain"/>
    <property type="match status" value="1"/>
</dbReference>
<accession>A0AAV7KD93</accession>
<sequence>MAKLVLEDGAEYIGVSFGHNSAATGEIVFQTGMVGYVESLTDPSYYGQILVLTYPLIGNYGVQAKLYTKDKLIKTPFQSDKIQVRAVIVGDYIDDMSHWTAERTLSQWLKEEGVPAITGVDTRALTKRLRENGTMLGQIVQSKGELIETIPDPNKENLIATVSCKVTNQITYIICLFIY</sequence>
<evidence type="ECO:0000313" key="2">
    <source>
        <dbReference type="EMBL" id="KAI6659099.1"/>
    </source>
</evidence>
<dbReference type="Proteomes" id="UP001165289">
    <property type="component" value="Unassembled WGS sequence"/>
</dbReference>
<proteinExistence type="predicted"/>
<reference evidence="2 3" key="1">
    <citation type="journal article" date="2023" name="BMC Biol.">
        <title>The compact genome of the sponge Oopsacas minuta (Hexactinellida) is lacking key metazoan core genes.</title>
        <authorList>
            <person name="Santini S."/>
            <person name="Schenkelaars Q."/>
            <person name="Jourda C."/>
            <person name="Duchesne M."/>
            <person name="Belahbib H."/>
            <person name="Rocher C."/>
            <person name="Selva M."/>
            <person name="Riesgo A."/>
            <person name="Vervoort M."/>
            <person name="Leys S.P."/>
            <person name="Kodjabachian L."/>
            <person name="Le Bivic A."/>
            <person name="Borchiellini C."/>
            <person name="Claverie J.M."/>
            <person name="Renard E."/>
        </authorList>
    </citation>
    <scope>NUCLEOTIDE SEQUENCE [LARGE SCALE GENOMIC DNA]</scope>
    <source>
        <strain evidence="2">SPO-2</strain>
    </source>
</reference>
<dbReference type="SMART" id="SM01097">
    <property type="entry name" value="CPSase_sm_chain"/>
    <property type="match status" value="1"/>
</dbReference>
<dbReference type="SUPFAM" id="SSF52021">
    <property type="entry name" value="Carbamoyl phosphate synthetase, small subunit N-terminal domain"/>
    <property type="match status" value="1"/>
</dbReference>
<feature type="domain" description="Carbamoyl-phosphate synthase small subunit N-terminal" evidence="1">
    <location>
        <begin position="1"/>
        <end position="140"/>
    </location>
</feature>
<gene>
    <name evidence="2" type="ORF">LOD99_14775</name>
</gene>
<name>A0AAV7KD93_9METZ</name>
<evidence type="ECO:0000313" key="3">
    <source>
        <dbReference type="Proteomes" id="UP001165289"/>
    </source>
</evidence>
<dbReference type="InterPro" id="IPR036480">
    <property type="entry name" value="CarbP_synth_ssu_N_sf"/>
</dbReference>
<keyword evidence="3" id="KW-1185">Reference proteome</keyword>
<evidence type="ECO:0000259" key="1">
    <source>
        <dbReference type="SMART" id="SM01097"/>
    </source>
</evidence>
<organism evidence="2 3">
    <name type="scientific">Oopsacas minuta</name>
    <dbReference type="NCBI Taxonomy" id="111878"/>
    <lineage>
        <taxon>Eukaryota</taxon>
        <taxon>Metazoa</taxon>
        <taxon>Porifera</taxon>
        <taxon>Hexactinellida</taxon>
        <taxon>Hexasterophora</taxon>
        <taxon>Lyssacinosida</taxon>
        <taxon>Leucopsacidae</taxon>
        <taxon>Oopsacas</taxon>
    </lineage>
</organism>
<dbReference type="InterPro" id="IPR002474">
    <property type="entry name" value="CarbamoylP_synth_ssu_N"/>
</dbReference>
<dbReference type="Pfam" id="PF00988">
    <property type="entry name" value="CPSase_sm_chain"/>
    <property type="match status" value="1"/>
</dbReference>
<dbReference type="EMBL" id="JAKMXF010000066">
    <property type="protein sequence ID" value="KAI6659099.1"/>
    <property type="molecule type" value="Genomic_DNA"/>
</dbReference>
<protein>
    <submittedName>
        <fullName evidence="2">Carbamoyl-phosphate synthase small subunit</fullName>
    </submittedName>
</protein>
<comment type="caution">
    <text evidence="2">The sequence shown here is derived from an EMBL/GenBank/DDBJ whole genome shotgun (WGS) entry which is preliminary data.</text>
</comment>